<reference evidence="2" key="1">
    <citation type="submission" date="2016-12" db="EMBL/GenBank/DDBJ databases">
        <authorList>
            <person name="Brunel B."/>
        </authorList>
    </citation>
    <scope>NUCLEOTIDE SEQUENCE [LARGE SCALE GENOMIC DNA]</scope>
</reference>
<evidence type="ECO:0008006" key="3">
    <source>
        <dbReference type="Google" id="ProtNLM"/>
    </source>
</evidence>
<name>A0A2P9A9J8_9HYPH</name>
<organism evidence="1 2">
    <name type="scientific">Mesorhizobium delmotii</name>
    <dbReference type="NCBI Taxonomy" id="1631247"/>
    <lineage>
        <taxon>Bacteria</taxon>
        <taxon>Pseudomonadati</taxon>
        <taxon>Pseudomonadota</taxon>
        <taxon>Alphaproteobacteria</taxon>
        <taxon>Hyphomicrobiales</taxon>
        <taxon>Phyllobacteriaceae</taxon>
        <taxon>Mesorhizobium</taxon>
    </lineage>
</organism>
<sequence length="56" mass="6386">MTKQQIDVITSIERRRPWSREKKERLIAARLEADSVSGVARSNCRLSPNRASTIFG</sequence>
<evidence type="ECO:0000313" key="2">
    <source>
        <dbReference type="Proteomes" id="UP000245698"/>
    </source>
</evidence>
<dbReference type="Proteomes" id="UP000245698">
    <property type="component" value="Unassembled WGS sequence"/>
</dbReference>
<evidence type="ECO:0000313" key="1">
    <source>
        <dbReference type="EMBL" id="SJM27794.1"/>
    </source>
</evidence>
<protein>
    <recommendedName>
        <fullName evidence="3">Transposase</fullName>
    </recommendedName>
</protein>
<dbReference type="AlphaFoldDB" id="A0A2P9A9J8"/>
<accession>A0A2P9A9J8</accession>
<keyword evidence="2" id="KW-1185">Reference proteome</keyword>
<gene>
    <name evidence="1" type="ORF">BQ8482_10010</name>
</gene>
<proteinExistence type="predicted"/>
<dbReference type="EMBL" id="FUIG01000001">
    <property type="protein sequence ID" value="SJM27794.1"/>
    <property type="molecule type" value="Genomic_DNA"/>
</dbReference>